<comment type="similarity">
    <text evidence="3">In the C-terminal section; belongs to the formate--tetrahydrofolate ligase family.</text>
</comment>
<organism evidence="11 12">
    <name type="scientific">Phyllostomus discolor</name>
    <name type="common">pale spear-nosed bat</name>
    <dbReference type="NCBI Taxonomy" id="89673"/>
    <lineage>
        <taxon>Eukaryota</taxon>
        <taxon>Metazoa</taxon>
        <taxon>Chordata</taxon>
        <taxon>Craniata</taxon>
        <taxon>Vertebrata</taxon>
        <taxon>Euteleostomi</taxon>
        <taxon>Mammalia</taxon>
        <taxon>Eutheria</taxon>
        <taxon>Laurasiatheria</taxon>
        <taxon>Chiroptera</taxon>
        <taxon>Yangochiroptera</taxon>
        <taxon>Phyllostomidae</taxon>
        <taxon>Phyllostominae</taxon>
        <taxon>Phyllostomus</taxon>
    </lineage>
</organism>
<dbReference type="GO" id="GO:0035999">
    <property type="term" value="P:tetrahydrofolate interconversion"/>
    <property type="evidence" value="ECO:0007669"/>
    <property type="project" value="UniProtKB-UniPathway"/>
</dbReference>
<keyword evidence="8" id="KW-0547">Nucleotide-binding</keyword>
<comment type="pathway">
    <text evidence="1">One-carbon metabolism; tetrahydrofolate interconversion.</text>
</comment>
<dbReference type="SUPFAM" id="SSF51735">
    <property type="entry name" value="NAD(P)-binding Rossmann-fold domains"/>
    <property type="match status" value="1"/>
</dbReference>
<dbReference type="PANTHER" id="PTHR48099">
    <property type="entry name" value="C-1-TETRAHYDROFOLATE SYNTHASE, CYTOPLASMIC-RELATED"/>
    <property type="match status" value="1"/>
</dbReference>
<reference evidence="11 12" key="1">
    <citation type="journal article" date="2020" name="Nature">
        <title>Six reference-quality genomes reveal evolution of bat adaptations.</title>
        <authorList>
            <person name="Jebb D."/>
            <person name="Huang Z."/>
            <person name="Pippel M."/>
            <person name="Hughes G.M."/>
            <person name="Lavrichenko K."/>
            <person name="Devanna P."/>
            <person name="Winkler S."/>
            <person name="Jermiin L.S."/>
            <person name="Skirmuntt E.C."/>
            <person name="Katzourakis A."/>
            <person name="Burkitt-Gray L."/>
            <person name="Ray D.A."/>
            <person name="Sullivan K.A.M."/>
            <person name="Roscito J.G."/>
            <person name="Kirilenko B.M."/>
            <person name="Davalos L.M."/>
            <person name="Corthals A.P."/>
            <person name="Power M.L."/>
            <person name="Jones G."/>
            <person name="Ransome R.D."/>
            <person name="Dechmann D.K.N."/>
            <person name="Locatelli A.G."/>
            <person name="Puechmaille S.J."/>
            <person name="Fedrigo O."/>
            <person name="Jarvis E.D."/>
            <person name="Hiller M."/>
            <person name="Vernes S.C."/>
            <person name="Myers E.W."/>
            <person name="Teeling E.C."/>
        </authorList>
    </citation>
    <scope>NUCLEOTIDE SEQUENCE [LARGE SCALE GENOMIC DNA]</scope>
    <source>
        <strain evidence="11">Bat1K_MPI-CBG_1</strain>
    </source>
</reference>
<evidence type="ECO:0000256" key="1">
    <source>
        <dbReference type="ARBA" id="ARBA00004777"/>
    </source>
</evidence>
<evidence type="ECO:0000256" key="8">
    <source>
        <dbReference type="ARBA" id="ARBA00022741"/>
    </source>
</evidence>
<keyword evidence="6" id="KW-0554">One-carbon metabolism</keyword>
<comment type="similarity">
    <text evidence="2">In the N-terminal section; belongs to the tetrahydrofolate dehydrogenase/cyclohydrolase family.</text>
</comment>
<dbReference type="GO" id="GO:0005524">
    <property type="term" value="F:ATP binding"/>
    <property type="evidence" value="ECO:0007669"/>
    <property type="project" value="UniProtKB-KW"/>
</dbReference>
<dbReference type="InterPro" id="IPR000672">
    <property type="entry name" value="THF_DH/CycHdrlase"/>
</dbReference>
<evidence type="ECO:0000259" key="10">
    <source>
        <dbReference type="Pfam" id="PF02882"/>
    </source>
</evidence>
<accession>A0A833ZDB6</accession>
<proteinExistence type="inferred from homology"/>
<name>A0A833ZDB6_9CHIR</name>
<evidence type="ECO:0000256" key="4">
    <source>
        <dbReference type="ARBA" id="ARBA00011738"/>
    </source>
</evidence>
<dbReference type="PANTHER" id="PTHR48099:SF1">
    <property type="entry name" value="C-1-TETRAHYDROFOLATE SYNTHASE, CYTOPLASMIC"/>
    <property type="match status" value="1"/>
</dbReference>
<dbReference type="SUPFAM" id="SSF52540">
    <property type="entry name" value="P-loop containing nucleoside triphosphate hydrolases"/>
    <property type="match status" value="1"/>
</dbReference>
<dbReference type="EMBL" id="JABVXQ010000008">
    <property type="protein sequence ID" value="KAF6094887.1"/>
    <property type="molecule type" value="Genomic_DNA"/>
</dbReference>
<dbReference type="InterPro" id="IPR027417">
    <property type="entry name" value="P-loop_NTPase"/>
</dbReference>
<dbReference type="Pfam" id="PF02882">
    <property type="entry name" value="THF_DHG_CYH_C"/>
    <property type="match status" value="1"/>
</dbReference>
<dbReference type="PROSITE" id="PS00721">
    <property type="entry name" value="FTHFS_1"/>
    <property type="match status" value="1"/>
</dbReference>
<dbReference type="GO" id="GO:0004488">
    <property type="term" value="F:methylenetetrahydrofolate dehydrogenase (NADP+) activity"/>
    <property type="evidence" value="ECO:0007669"/>
    <property type="project" value="InterPro"/>
</dbReference>
<evidence type="ECO:0000256" key="6">
    <source>
        <dbReference type="ARBA" id="ARBA00022563"/>
    </source>
</evidence>
<evidence type="ECO:0000256" key="7">
    <source>
        <dbReference type="ARBA" id="ARBA00022598"/>
    </source>
</evidence>
<dbReference type="PRINTS" id="PR00085">
    <property type="entry name" value="THFDHDRGNASE"/>
</dbReference>
<comment type="caution">
    <text evidence="11">The sequence shown here is derived from an EMBL/GenBank/DDBJ whole genome shotgun (WGS) entry which is preliminary data.</text>
</comment>
<keyword evidence="9" id="KW-0067">ATP-binding</keyword>
<comment type="subunit">
    <text evidence="4">Homodimer.</text>
</comment>
<evidence type="ECO:0000313" key="11">
    <source>
        <dbReference type="EMBL" id="KAF6094887.1"/>
    </source>
</evidence>
<keyword evidence="7" id="KW-0436">Ligase</keyword>
<dbReference type="UniPathway" id="UPA00193"/>
<dbReference type="GO" id="GO:0004477">
    <property type="term" value="F:methenyltetrahydrofolate cyclohydrolase activity"/>
    <property type="evidence" value="ECO:0007669"/>
    <property type="project" value="TreeGrafter"/>
</dbReference>
<dbReference type="FunFam" id="3.40.50.300:FF:000245">
    <property type="entry name" value="C-1-tetrahydrofolate synthase, cytoplasmic"/>
    <property type="match status" value="1"/>
</dbReference>
<dbReference type="Gene3D" id="3.40.50.300">
    <property type="entry name" value="P-loop containing nucleotide triphosphate hydrolases"/>
    <property type="match status" value="1"/>
</dbReference>
<dbReference type="InterPro" id="IPR020628">
    <property type="entry name" value="Formate_THF_ligase_CS"/>
</dbReference>
<dbReference type="EC" id="6.3.4.3" evidence="5"/>
<dbReference type="Gene3D" id="1.10.8.770">
    <property type="match status" value="1"/>
</dbReference>
<evidence type="ECO:0000256" key="2">
    <source>
        <dbReference type="ARBA" id="ARBA00005559"/>
    </source>
</evidence>
<dbReference type="Gene3D" id="3.40.50.720">
    <property type="entry name" value="NAD(P)-binding Rossmann-like Domain"/>
    <property type="match status" value="1"/>
</dbReference>
<dbReference type="InterPro" id="IPR036291">
    <property type="entry name" value="NAD(P)-bd_dom_sf"/>
</dbReference>
<evidence type="ECO:0000256" key="5">
    <source>
        <dbReference type="ARBA" id="ARBA00012295"/>
    </source>
</evidence>
<dbReference type="AlphaFoldDB" id="A0A833ZDB6"/>
<dbReference type="InterPro" id="IPR000559">
    <property type="entry name" value="Formate_THF_ligase"/>
</dbReference>
<sequence>MTCFCAMPLHATVTTCHSKTANLDEEISKGDILVVATCQPEMAKGEWIKPGVIFINYGISYVPDDTKPSGGKIVGDVAYSEAKERVGFITPVPDGVGPMTMAMLMQSTVESAKCFLKKFKPGKWPIQYTKLNLKTPVPSDIDVSRSHKPKPIGDLAQEIGLFSEEVKLHGETKAKVLLSVLKHLKLQPYGRYMVVTGITPTPLGEGESTTTIGLMQAIGAHLHQNVFACVQQPSQGPTFGIKGGAAGGGYSKVIPMEEFNLHLTGDIHIITAANNLVAAAIDAGIFHELTQTDKALFNHLVPSVNGVEKLSDIKSKGYGD</sequence>
<evidence type="ECO:0000256" key="3">
    <source>
        <dbReference type="ARBA" id="ARBA00006985"/>
    </source>
</evidence>
<dbReference type="Pfam" id="PF01268">
    <property type="entry name" value="FTHFS"/>
    <property type="match status" value="1"/>
</dbReference>
<dbReference type="InterPro" id="IPR020631">
    <property type="entry name" value="THF_DH/CycHdrlase_NAD-bd_dom"/>
</dbReference>
<dbReference type="GO" id="GO:0004329">
    <property type="term" value="F:formate-tetrahydrofolate ligase activity"/>
    <property type="evidence" value="ECO:0007669"/>
    <property type="project" value="UniProtKB-EC"/>
</dbReference>
<protein>
    <recommendedName>
        <fullName evidence="5">formate--tetrahydrofolate ligase</fullName>
        <ecNumber evidence="5">6.3.4.3</ecNumber>
    </recommendedName>
</protein>
<dbReference type="GO" id="GO:0005829">
    <property type="term" value="C:cytosol"/>
    <property type="evidence" value="ECO:0007669"/>
    <property type="project" value="TreeGrafter"/>
</dbReference>
<dbReference type="Proteomes" id="UP000664940">
    <property type="component" value="Unassembled WGS sequence"/>
</dbReference>
<evidence type="ECO:0000313" key="12">
    <source>
        <dbReference type="Proteomes" id="UP000664940"/>
    </source>
</evidence>
<evidence type="ECO:0000256" key="9">
    <source>
        <dbReference type="ARBA" id="ARBA00022840"/>
    </source>
</evidence>
<feature type="domain" description="Tetrahydrofolate dehydrogenase/cyclohydrolase NAD(P)-binding" evidence="10">
    <location>
        <begin position="10"/>
        <end position="113"/>
    </location>
</feature>
<gene>
    <name evidence="11" type="ORF">HJG60_011955</name>
</gene>